<accession>A0A5D3YM21</accession>
<dbReference type="OrthoDB" id="5959484at2"/>
<evidence type="ECO:0000313" key="1">
    <source>
        <dbReference type="EMBL" id="TYP94887.1"/>
    </source>
</evidence>
<reference evidence="1 2" key="1">
    <citation type="submission" date="2019-07" db="EMBL/GenBank/DDBJ databases">
        <title>Genomic Encyclopedia of Archaeal and Bacterial Type Strains, Phase II (KMG-II): from individual species to whole genera.</title>
        <authorList>
            <person name="Goeker M."/>
        </authorList>
    </citation>
    <scope>NUCLEOTIDE SEQUENCE [LARGE SCALE GENOMIC DNA]</scope>
    <source>
        <strain evidence="1 2">DSM 21935</strain>
    </source>
</reference>
<organism evidence="1 2">
    <name type="scientific">Fodinibius salinus</name>
    <dbReference type="NCBI Taxonomy" id="860790"/>
    <lineage>
        <taxon>Bacteria</taxon>
        <taxon>Pseudomonadati</taxon>
        <taxon>Balneolota</taxon>
        <taxon>Balneolia</taxon>
        <taxon>Balneolales</taxon>
        <taxon>Balneolaceae</taxon>
        <taxon>Fodinibius</taxon>
    </lineage>
</organism>
<keyword evidence="2" id="KW-1185">Reference proteome</keyword>
<dbReference type="GO" id="GO:0003677">
    <property type="term" value="F:DNA binding"/>
    <property type="evidence" value="ECO:0007669"/>
    <property type="project" value="InterPro"/>
</dbReference>
<gene>
    <name evidence="1" type="ORF">LX73_0180</name>
</gene>
<dbReference type="GO" id="GO:0009036">
    <property type="term" value="F:type II site-specific deoxyribonuclease activity"/>
    <property type="evidence" value="ECO:0007669"/>
    <property type="project" value="InterPro"/>
</dbReference>
<comment type="caution">
    <text evidence="1">The sequence shown here is derived from an EMBL/GenBank/DDBJ whole genome shotgun (WGS) entry which is preliminary data.</text>
</comment>
<evidence type="ECO:0000313" key="2">
    <source>
        <dbReference type="Proteomes" id="UP000324595"/>
    </source>
</evidence>
<dbReference type="Proteomes" id="UP000324595">
    <property type="component" value="Unassembled WGS sequence"/>
</dbReference>
<name>A0A5D3YM21_9BACT</name>
<dbReference type="EMBL" id="VNHY01000001">
    <property type="protein sequence ID" value="TYP94887.1"/>
    <property type="molecule type" value="Genomic_DNA"/>
</dbReference>
<evidence type="ECO:0008006" key="3">
    <source>
        <dbReference type="Google" id="ProtNLM"/>
    </source>
</evidence>
<dbReference type="GO" id="GO:0009307">
    <property type="term" value="P:DNA restriction-modification system"/>
    <property type="evidence" value="ECO:0007669"/>
    <property type="project" value="InterPro"/>
</dbReference>
<dbReference type="SUPFAM" id="SSF52540">
    <property type="entry name" value="P-loop containing nucleoside triphosphate hydrolases"/>
    <property type="match status" value="1"/>
</dbReference>
<protein>
    <recommendedName>
        <fullName evidence="3">DUF3631 domain-containing protein</fullName>
    </recommendedName>
</protein>
<proteinExistence type="predicted"/>
<dbReference type="AlphaFoldDB" id="A0A5D3YM21"/>
<dbReference type="InterPro" id="IPR027417">
    <property type="entry name" value="P-loop_NTPase"/>
</dbReference>
<dbReference type="RefSeq" id="WP_148897579.1">
    <property type="nucleotide sequence ID" value="NZ_VNHY01000001.1"/>
</dbReference>
<sequence length="742" mass="85999">MINFQSVKLQRHELLILEQNIPNFPIRDVHNDNFPISITIQDWRGESRSLSVNNSFELNLDNESITIEELYGELYNIASSGQKVAFNFEGDYFGAFQQNVEDSGQSTDDIQALSRQFPFSYQPKNIKIKALPHLNTLRYFSLSNTGAEVAIRDYNLQAHGLKWQHRGVFRLPVQMFTESETVLIVENPLIADFLQSHRICAIPLPSEDEVSYYGYPSLLSDKEIIFCLRNFGKNFSFSIYPFASVLLTEDIPLYKSNLYNVFSNTSIAIWLSEHTPEKLLEELRKNITKLEASDVPSRRNYNDNRKEYGQLSFNPAQDVKRGSLIYSYGGTRTILSNPIRTMKNRHLYVLESLTPSHSTPVQSRLDQDMVDHIKREELLEPSSLYPFVRSFIRRFLYFEHRQVFDILTAWLIGSYVFKLFQAYPYLHFMGKRGTGKTTILEILSQLSFNGKHLTKATPSSLIHQVHYHSSTLCIDEFEDYSSKRKSEDDLSRFLNGGYHYKGSYEKRSKNDNVILNTYSPKAFGGTGDIFIDTLKSRSIQIKTLEKPKSIPKDQFIEFDNQIAEDIRLIQLSCFAFGLTNTSTLFDAVANMPTDIRLPVSNIKLDNRKLQLAKPLLTVAQLVDELNVKRNILEGLDVCWYEEAANQSQLLDAIRDILKAFFKEHDPDDKDTVHFKYITKKLWEFDLKKDFEEDYEVLRRKGKFNELIENCFGIRRDSQYATTTQNNESLYLIPITLIEELQN</sequence>